<dbReference type="PANTHER" id="PTHR21193:SF3">
    <property type="entry name" value="OXIDOREDUCTASE-LIKE DOMAIN-CONTAINING PROTEIN 1"/>
    <property type="match status" value="1"/>
</dbReference>
<dbReference type="EMBL" id="FNKP01000002">
    <property type="protein sequence ID" value="SDR23909.1"/>
    <property type="molecule type" value="Genomic_DNA"/>
</dbReference>
<feature type="domain" description="Oxidoreductase-like" evidence="1">
    <location>
        <begin position="12"/>
        <end position="51"/>
    </location>
</feature>
<evidence type="ECO:0000259" key="1">
    <source>
        <dbReference type="Pfam" id="PF09791"/>
    </source>
</evidence>
<name>A0A1H1HEU2_9BURK</name>
<accession>A0A1H1HEU2</accession>
<dbReference type="PANTHER" id="PTHR21193">
    <property type="entry name" value="OXIDOREDUCTASE-LIKE DOMAIN-CONTAINING PROTEIN 1"/>
    <property type="match status" value="1"/>
</dbReference>
<keyword evidence="3" id="KW-1185">Reference proteome</keyword>
<dbReference type="InterPro" id="IPR039251">
    <property type="entry name" value="OXLD1"/>
</dbReference>
<dbReference type="Pfam" id="PF09791">
    <property type="entry name" value="Oxidored-like"/>
    <property type="match status" value="1"/>
</dbReference>
<dbReference type="InterPro" id="IPR019180">
    <property type="entry name" value="Oxidoreductase-like_N"/>
</dbReference>
<dbReference type="OrthoDB" id="5797329at2"/>
<evidence type="ECO:0000313" key="2">
    <source>
        <dbReference type="EMBL" id="SDR23909.1"/>
    </source>
</evidence>
<evidence type="ECO:0000313" key="3">
    <source>
        <dbReference type="Proteomes" id="UP000183487"/>
    </source>
</evidence>
<proteinExistence type="predicted"/>
<sequence length="56" mass="6373">MPQAISVDDPQPQPPVPPELEDCCHSGCSPCIFDLYDDALERYRAALAEWKKRQEL</sequence>
<gene>
    <name evidence="2" type="ORF">SAMN05443245_3822</name>
</gene>
<dbReference type="AlphaFoldDB" id="A0A1H1HEU2"/>
<protein>
    <submittedName>
        <fullName evidence="2">Oxidoreductase-like protein, N-terminal</fullName>
    </submittedName>
</protein>
<reference evidence="3" key="1">
    <citation type="submission" date="2016-10" db="EMBL/GenBank/DDBJ databases">
        <authorList>
            <person name="Varghese N."/>
        </authorList>
    </citation>
    <scope>NUCLEOTIDE SEQUENCE [LARGE SCALE GENOMIC DNA]</scope>
    <source>
        <strain evidence="3">GAS106B</strain>
    </source>
</reference>
<dbReference type="Proteomes" id="UP000183487">
    <property type="component" value="Unassembled WGS sequence"/>
</dbReference>
<organism evidence="2 3">
    <name type="scientific">Paraburkholderia fungorum</name>
    <dbReference type="NCBI Taxonomy" id="134537"/>
    <lineage>
        <taxon>Bacteria</taxon>
        <taxon>Pseudomonadati</taxon>
        <taxon>Pseudomonadota</taxon>
        <taxon>Betaproteobacteria</taxon>
        <taxon>Burkholderiales</taxon>
        <taxon>Burkholderiaceae</taxon>
        <taxon>Paraburkholderia</taxon>
    </lineage>
</organism>
<dbReference type="RefSeq" id="WP_074767579.1">
    <property type="nucleotide sequence ID" value="NZ_FNKP01000002.1"/>
</dbReference>